<dbReference type="PROSITE" id="PS00211">
    <property type="entry name" value="ABC_TRANSPORTER_1"/>
    <property type="match status" value="1"/>
</dbReference>
<dbReference type="InterPro" id="IPR027417">
    <property type="entry name" value="P-loop_NTPase"/>
</dbReference>
<dbReference type="Proteomes" id="UP001170379">
    <property type="component" value="Unassembled WGS sequence"/>
</dbReference>
<evidence type="ECO:0000256" key="3">
    <source>
        <dbReference type="ARBA" id="ARBA00022840"/>
    </source>
</evidence>
<organism evidence="5 6">
    <name type="scientific">Gulosibacter molinativorax</name>
    <dbReference type="NCBI Taxonomy" id="256821"/>
    <lineage>
        <taxon>Bacteria</taxon>
        <taxon>Bacillati</taxon>
        <taxon>Actinomycetota</taxon>
        <taxon>Actinomycetes</taxon>
        <taxon>Micrococcales</taxon>
        <taxon>Microbacteriaceae</taxon>
        <taxon>Gulosibacter</taxon>
    </lineage>
</organism>
<dbReference type="InterPro" id="IPR015854">
    <property type="entry name" value="ABC_transpr_LolD-like"/>
</dbReference>
<dbReference type="SMART" id="SM00382">
    <property type="entry name" value="AAA"/>
    <property type="match status" value="1"/>
</dbReference>
<feature type="domain" description="ABC transporter" evidence="4">
    <location>
        <begin position="3"/>
        <end position="233"/>
    </location>
</feature>
<dbReference type="PROSITE" id="PS50893">
    <property type="entry name" value="ABC_TRANSPORTER_2"/>
    <property type="match status" value="1"/>
</dbReference>
<evidence type="ECO:0000256" key="2">
    <source>
        <dbReference type="ARBA" id="ARBA00022741"/>
    </source>
</evidence>
<reference evidence="5" key="1">
    <citation type="submission" date="2018-03" db="EMBL/GenBank/DDBJ databases">
        <authorList>
            <person name="Nunes O.C."/>
            <person name="Lopes A.R."/>
            <person name="Froufe H."/>
            <person name="Munoz-Merida A."/>
            <person name="Barroso C."/>
            <person name="Egas C."/>
        </authorList>
    </citation>
    <scope>NUCLEOTIDE SEQUENCE</scope>
    <source>
        <strain evidence="5">ON4</strain>
    </source>
</reference>
<proteinExistence type="predicted"/>
<dbReference type="SUPFAM" id="SSF52540">
    <property type="entry name" value="P-loop containing nucleoside triphosphate hydrolases"/>
    <property type="match status" value="1"/>
</dbReference>
<keyword evidence="2" id="KW-0547">Nucleotide-binding</keyword>
<evidence type="ECO:0000313" key="6">
    <source>
        <dbReference type="Proteomes" id="UP001170379"/>
    </source>
</evidence>
<evidence type="ECO:0000313" key="5">
    <source>
        <dbReference type="EMBL" id="MDJ1370317.1"/>
    </source>
</evidence>
<dbReference type="PANTHER" id="PTHR24220:SF685">
    <property type="entry name" value="ABC TRANSPORTER RELATED"/>
    <property type="match status" value="1"/>
</dbReference>
<evidence type="ECO:0000256" key="1">
    <source>
        <dbReference type="ARBA" id="ARBA00022448"/>
    </source>
</evidence>
<protein>
    <submittedName>
        <fullName evidence="5">ABC transporter ATP-binding protein</fullName>
    </submittedName>
</protein>
<dbReference type="InterPro" id="IPR017871">
    <property type="entry name" value="ABC_transporter-like_CS"/>
</dbReference>
<dbReference type="Gene3D" id="3.40.50.300">
    <property type="entry name" value="P-loop containing nucleotide triphosphate hydrolases"/>
    <property type="match status" value="1"/>
</dbReference>
<dbReference type="PANTHER" id="PTHR24220">
    <property type="entry name" value="IMPORT ATP-BINDING PROTEIN"/>
    <property type="match status" value="1"/>
</dbReference>
<accession>A0ABT7C686</accession>
<evidence type="ECO:0000259" key="4">
    <source>
        <dbReference type="PROSITE" id="PS50893"/>
    </source>
</evidence>
<dbReference type="InterPro" id="IPR017911">
    <property type="entry name" value="MacB-like_ATP-bd"/>
</dbReference>
<dbReference type="EMBL" id="PXVD01000004">
    <property type="protein sequence ID" value="MDJ1370317.1"/>
    <property type="molecule type" value="Genomic_DNA"/>
</dbReference>
<sequence length="233" mass="24805">MMIELRDVTLTYPDGDGVVTAVKRASLTVMPGEITAITGPSGSGKSSLLAVASTLIGVQEGDVLIDGKSTAGLSKSETASLRRDKIGIVFQQPNLLASLTALEQLELMSHLGGRKLRSKRETRAKALELLESVGLGGKAHKRPHALSGGERQRVNIARAFMNDPSVLVVDEPTSALDQERGAAIIDLILELTRSRNVATLLVTHDRSHLPLMDAVMVMLDGNLEQRAEAAVAV</sequence>
<keyword evidence="6" id="KW-1185">Reference proteome</keyword>
<keyword evidence="1" id="KW-0813">Transport</keyword>
<dbReference type="GO" id="GO:0005524">
    <property type="term" value="F:ATP binding"/>
    <property type="evidence" value="ECO:0007669"/>
    <property type="project" value="UniProtKB-KW"/>
</dbReference>
<dbReference type="InterPro" id="IPR003439">
    <property type="entry name" value="ABC_transporter-like_ATP-bd"/>
</dbReference>
<name>A0ABT7C686_9MICO</name>
<reference evidence="5" key="2">
    <citation type="journal article" date="2022" name="Sci. Rep.">
        <title>In silico prediction of the enzymes involved in the degradation of the herbicide molinate by Gulosibacter molinativorax ON4T.</title>
        <authorList>
            <person name="Lopes A.R."/>
            <person name="Bunin E."/>
            <person name="Viana A.T."/>
            <person name="Froufe H."/>
            <person name="Munoz-Merida A."/>
            <person name="Pinho D."/>
            <person name="Figueiredo J."/>
            <person name="Barroso C."/>
            <person name="Vaz-Moreira I."/>
            <person name="Bellanger X."/>
            <person name="Egas C."/>
            <person name="Nunes O.C."/>
        </authorList>
    </citation>
    <scope>NUCLEOTIDE SEQUENCE</scope>
    <source>
        <strain evidence="5">ON4</strain>
    </source>
</reference>
<dbReference type="InterPro" id="IPR003593">
    <property type="entry name" value="AAA+_ATPase"/>
</dbReference>
<dbReference type="CDD" id="cd03255">
    <property type="entry name" value="ABC_MJ0796_LolCDE_FtsE"/>
    <property type="match status" value="1"/>
</dbReference>
<keyword evidence="3 5" id="KW-0067">ATP-binding</keyword>
<comment type="caution">
    <text evidence="5">The sequence shown here is derived from an EMBL/GenBank/DDBJ whole genome shotgun (WGS) entry which is preliminary data.</text>
</comment>
<dbReference type="Pfam" id="PF00005">
    <property type="entry name" value="ABC_tran"/>
    <property type="match status" value="1"/>
</dbReference>
<gene>
    <name evidence="5" type="ORF">C7K25_02845</name>
</gene>